<name>A0A9W4SJ28_9GLOM</name>
<evidence type="ECO:0000313" key="1">
    <source>
        <dbReference type="EMBL" id="CAI2170298.1"/>
    </source>
</evidence>
<accession>A0A9W4SJ28</accession>
<organism evidence="1 2">
    <name type="scientific">Funneliformis geosporum</name>
    <dbReference type="NCBI Taxonomy" id="1117311"/>
    <lineage>
        <taxon>Eukaryota</taxon>
        <taxon>Fungi</taxon>
        <taxon>Fungi incertae sedis</taxon>
        <taxon>Mucoromycota</taxon>
        <taxon>Glomeromycotina</taxon>
        <taxon>Glomeromycetes</taxon>
        <taxon>Glomerales</taxon>
        <taxon>Glomeraceae</taxon>
        <taxon>Funneliformis</taxon>
    </lineage>
</organism>
<protein>
    <submittedName>
        <fullName evidence="1">583_t:CDS:1</fullName>
    </submittedName>
</protein>
<dbReference type="Proteomes" id="UP001153678">
    <property type="component" value="Unassembled WGS sequence"/>
</dbReference>
<evidence type="ECO:0000313" key="2">
    <source>
        <dbReference type="Proteomes" id="UP001153678"/>
    </source>
</evidence>
<sequence length="121" mass="13903">MMILRVPCYLNLKVVVLRAALLSMSNLLSSRLSRSKELSMCPPFVTFKMSDLIPKGGFKKKYLDFYKSARVDIIDCPFTSLKQKLLGNLTLFLKNLSLRNFDVSEYKQDLVEHNYSSGPSW</sequence>
<dbReference type="EMBL" id="CAMKVN010000682">
    <property type="protein sequence ID" value="CAI2170298.1"/>
    <property type="molecule type" value="Genomic_DNA"/>
</dbReference>
<reference evidence="1" key="1">
    <citation type="submission" date="2022-08" db="EMBL/GenBank/DDBJ databases">
        <authorList>
            <person name="Kallberg Y."/>
            <person name="Tangrot J."/>
            <person name="Rosling A."/>
        </authorList>
    </citation>
    <scope>NUCLEOTIDE SEQUENCE</scope>
    <source>
        <strain evidence="1">Wild A</strain>
    </source>
</reference>
<proteinExistence type="predicted"/>
<dbReference type="AlphaFoldDB" id="A0A9W4SJ28"/>
<keyword evidence="2" id="KW-1185">Reference proteome</keyword>
<comment type="caution">
    <text evidence="1">The sequence shown here is derived from an EMBL/GenBank/DDBJ whole genome shotgun (WGS) entry which is preliminary data.</text>
</comment>
<gene>
    <name evidence="1" type="ORF">FWILDA_LOCUS4511</name>
</gene>